<gene>
    <name evidence="2" type="ORF">PanWU01x14_177770</name>
</gene>
<sequence>MGIVLETRALVVKRKRTPNQNPESKVIYLFQFHQFLRDKEIEIEDADRDPSPTGQLRRRRRRRRSFTYLPDTLAETGETFNHSQRTSLAHSFEVSSDFNTIPKLCI</sequence>
<dbReference type="Proteomes" id="UP000237105">
    <property type="component" value="Unassembled WGS sequence"/>
</dbReference>
<reference evidence="3" key="1">
    <citation type="submission" date="2016-06" db="EMBL/GenBank/DDBJ databases">
        <title>Parallel loss of symbiosis genes in relatives of nitrogen-fixing non-legume Parasponia.</title>
        <authorList>
            <person name="Van Velzen R."/>
            <person name="Holmer R."/>
            <person name="Bu F."/>
            <person name="Rutten L."/>
            <person name="Van Zeijl A."/>
            <person name="Liu W."/>
            <person name="Santuari L."/>
            <person name="Cao Q."/>
            <person name="Sharma T."/>
            <person name="Shen D."/>
            <person name="Roswanjaya Y."/>
            <person name="Wardhani T."/>
            <person name="Kalhor M.S."/>
            <person name="Jansen J."/>
            <person name="Van den Hoogen J."/>
            <person name="Gungor B."/>
            <person name="Hartog M."/>
            <person name="Hontelez J."/>
            <person name="Verver J."/>
            <person name="Yang W.-C."/>
            <person name="Schijlen E."/>
            <person name="Repin R."/>
            <person name="Schilthuizen M."/>
            <person name="Schranz E."/>
            <person name="Heidstra R."/>
            <person name="Miyata K."/>
            <person name="Fedorova E."/>
            <person name="Kohlen W."/>
            <person name="Bisseling T."/>
            <person name="Smit S."/>
            <person name="Geurts R."/>
        </authorList>
    </citation>
    <scope>NUCLEOTIDE SEQUENCE [LARGE SCALE GENOMIC DNA]</scope>
    <source>
        <strain evidence="3">cv. WU1-14</strain>
    </source>
</reference>
<organism evidence="2 3">
    <name type="scientific">Parasponia andersonii</name>
    <name type="common">Sponia andersonii</name>
    <dbReference type="NCBI Taxonomy" id="3476"/>
    <lineage>
        <taxon>Eukaryota</taxon>
        <taxon>Viridiplantae</taxon>
        <taxon>Streptophyta</taxon>
        <taxon>Embryophyta</taxon>
        <taxon>Tracheophyta</taxon>
        <taxon>Spermatophyta</taxon>
        <taxon>Magnoliopsida</taxon>
        <taxon>eudicotyledons</taxon>
        <taxon>Gunneridae</taxon>
        <taxon>Pentapetalae</taxon>
        <taxon>rosids</taxon>
        <taxon>fabids</taxon>
        <taxon>Rosales</taxon>
        <taxon>Cannabaceae</taxon>
        <taxon>Parasponia</taxon>
    </lineage>
</organism>
<evidence type="ECO:0000313" key="2">
    <source>
        <dbReference type="EMBL" id="PON56911.1"/>
    </source>
</evidence>
<dbReference type="EMBL" id="JXTB01000165">
    <property type="protein sequence ID" value="PON56911.1"/>
    <property type="molecule type" value="Genomic_DNA"/>
</dbReference>
<protein>
    <submittedName>
        <fullName evidence="2">Uncharacterized protein</fullName>
    </submittedName>
</protein>
<comment type="caution">
    <text evidence="2">The sequence shown here is derived from an EMBL/GenBank/DDBJ whole genome shotgun (WGS) entry which is preliminary data.</text>
</comment>
<dbReference type="AlphaFoldDB" id="A0A2P5C7C9"/>
<evidence type="ECO:0000256" key="1">
    <source>
        <dbReference type="SAM" id="MobiDB-lite"/>
    </source>
</evidence>
<accession>A0A2P5C7C9</accession>
<name>A0A2P5C7C9_PARAD</name>
<feature type="region of interest" description="Disordered" evidence="1">
    <location>
        <begin position="43"/>
        <end position="62"/>
    </location>
</feature>
<evidence type="ECO:0000313" key="3">
    <source>
        <dbReference type="Proteomes" id="UP000237105"/>
    </source>
</evidence>
<proteinExistence type="predicted"/>
<keyword evidence="3" id="KW-1185">Reference proteome</keyword>